<gene>
    <name evidence="1" type="ORF">EVAR_90956_1</name>
</gene>
<protein>
    <submittedName>
        <fullName evidence="1">Uncharacterized protein</fullName>
    </submittedName>
</protein>
<reference evidence="1 2" key="1">
    <citation type="journal article" date="2019" name="Commun. Biol.">
        <title>The bagworm genome reveals a unique fibroin gene that provides high tensile strength.</title>
        <authorList>
            <person name="Kono N."/>
            <person name="Nakamura H."/>
            <person name="Ohtoshi R."/>
            <person name="Tomita M."/>
            <person name="Numata K."/>
            <person name="Arakawa K."/>
        </authorList>
    </citation>
    <scope>NUCLEOTIDE SEQUENCE [LARGE SCALE GENOMIC DNA]</scope>
</reference>
<organism evidence="1 2">
    <name type="scientific">Eumeta variegata</name>
    <name type="common">Bagworm moth</name>
    <name type="synonym">Eumeta japonica</name>
    <dbReference type="NCBI Taxonomy" id="151549"/>
    <lineage>
        <taxon>Eukaryota</taxon>
        <taxon>Metazoa</taxon>
        <taxon>Ecdysozoa</taxon>
        <taxon>Arthropoda</taxon>
        <taxon>Hexapoda</taxon>
        <taxon>Insecta</taxon>
        <taxon>Pterygota</taxon>
        <taxon>Neoptera</taxon>
        <taxon>Endopterygota</taxon>
        <taxon>Lepidoptera</taxon>
        <taxon>Glossata</taxon>
        <taxon>Ditrysia</taxon>
        <taxon>Tineoidea</taxon>
        <taxon>Psychidae</taxon>
        <taxon>Oiketicinae</taxon>
        <taxon>Eumeta</taxon>
    </lineage>
</organism>
<dbReference type="EMBL" id="BGZK01001707">
    <property type="protein sequence ID" value="GBP84944.1"/>
    <property type="molecule type" value="Genomic_DNA"/>
</dbReference>
<dbReference type="Proteomes" id="UP000299102">
    <property type="component" value="Unassembled WGS sequence"/>
</dbReference>
<comment type="caution">
    <text evidence="1">The sequence shown here is derived from an EMBL/GenBank/DDBJ whole genome shotgun (WGS) entry which is preliminary data.</text>
</comment>
<accession>A0A4C1ZCW6</accession>
<proteinExistence type="predicted"/>
<dbReference type="AlphaFoldDB" id="A0A4C1ZCW6"/>
<keyword evidence="2" id="KW-1185">Reference proteome</keyword>
<sequence length="115" mass="12698">MLQLIPSQKTTQKWNVEYRNTINLAATLYHRDHANPCLGRSDRIGDDNTQPALGQRGGLNFLSLHAGCVAKRLCGGERLTSLNRQQNTAALGGNEYAWDSSVGENLTGMTARRRD</sequence>
<evidence type="ECO:0000313" key="2">
    <source>
        <dbReference type="Proteomes" id="UP000299102"/>
    </source>
</evidence>
<name>A0A4C1ZCW6_EUMVA</name>
<evidence type="ECO:0000313" key="1">
    <source>
        <dbReference type="EMBL" id="GBP84944.1"/>
    </source>
</evidence>